<keyword evidence="2" id="KW-0472">Membrane</keyword>
<evidence type="ECO:0000256" key="2">
    <source>
        <dbReference type="SAM" id="Phobius"/>
    </source>
</evidence>
<protein>
    <recommendedName>
        <fullName evidence="3">Knr4/Smi1-like domain-containing protein</fullName>
    </recommendedName>
</protein>
<dbReference type="Gene3D" id="3.40.1580.10">
    <property type="entry name" value="SMI1/KNR4-like"/>
    <property type="match status" value="1"/>
</dbReference>
<evidence type="ECO:0000256" key="1">
    <source>
        <dbReference type="SAM" id="MobiDB-lite"/>
    </source>
</evidence>
<reference evidence="4 5" key="1">
    <citation type="submission" date="2023-07" db="EMBL/GenBank/DDBJ databases">
        <title>Sequencing the genomes of 1000 actinobacteria strains.</title>
        <authorList>
            <person name="Klenk H.-P."/>
        </authorList>
    </citation>
    <scope>NUCLEOTIDE SEQUENCE [LARGE SCALE GENOMIC DNA]</scope>
    <source>
        <strain evidence="4 5">DSM 44109</strain>
    </source>
</reference>
<feature type="region of interest" description="Disordered" evidence="1">
    <location>
        <begin position="40"/>
        <end position="65"/>
    </location>
</feature>
<feature type="domain" description="Knr4/Smi1-like" evidence="3">
    <location>
        <begin position="263"/>
        <end position="396"/>
    </location>
</feature>
<dbReference type="Pfam" id="PF09346">
    <property type="entry name" value="SMI1_KNR4"/>
    <property type="match status" value="1"/>
</dbReference>
<comment type="caution">
    <text evidence="4">The sequence shown here is derived from an EMBL/GenBank/DDBJ whole genome shotgun (WGS) entry which is preliminary data.</text>
</comment>
<proteinExistence type="predicted"/>
<dbReference type="SMART" id="SM00860">
    <property type="entry name" value="SMI1_KNR4"/>
    <property type="match status" value="1"/>
</dbReference>
<sequence>MLRLITSRWVRLALVAAVAAAIVVAVLRLRRRPAASGAALRAEPAAVPRPEPGPAPAAQWPPAPILGTPTARDLDRYATRAYIPRFLAAAPPAREPLDHATRRRLVRWGAAAAALCLLVFASQALENATFSKGTTATEATGEVRFEDPSDPVAGSCYPGWAPPTTAPGTRAVELCPEDGDGGVSEDWSQVDASSPDATPAPDVGSPAEPYRVVPDADCRPAVRQARVRPLSPRVTRAVNRQWARIERWLKANAPVTHRTLAPPARARTIAVAEAQMGLRFPNDLRASLLRHNGAGAAGGFGLLANGLLGVREIRDTWRELCELDGQDRGPDPRVEWWDGRMIPIGADGNGGYLVIDSMRRDVGETDSEDQLDFAPGGIAVRSHYALLKAAAEALETGGSVGYWRPRAVDGALDWEVVD</sequence>
<keyword evidence="2" id="KW-1133">Transmembrane helix</keyword>
<feature type="compositionally biased region" description="Pro residues" evidence="1">
    <location>
        <begin position="47"/>
        <end position="64"/>
    </location>
</feature>
<keyword evidence="2" id="KW-0812">Transmembrane</keyword>
<evidence type="ECO:0000259" key="3">
    <source>
        <dbReference type="SMART" id="SM00860"/>
    </source>
</evidence>
<evidence type="ECO:0000313" key="4">
    <source>
        <dbReference type="EMBL" id="MDP9861680.1"/>
    </source>
</evidence>
<accession>A0ABT9QZP3</accession>
<evidence type="ECO:0000313" key="5">
    <source>
        <dbReference type="Proteomes" id="UP001230426"/>
    </source>
</evidence>
<gene>
    <name evidence="4" type="ORF">J2S55_000939</name>
</gene>
<feature type="compositionally biased region" description="Polar residues" evidence="1">
    <location>
        <begin position="186"/>
        <end position="196"/>
    </location>
</feature>
<feature type="region of interest" description="Disordered" evidence="1">
    <location>
        <begin position="167"/>
        <end position="212"/>
    </location>
</feature>
<feature type="transmembrane region" description="Helical" evidence="2">
    <location>
        <begin position="12"/>
        <end position="29"/>
    </location>
</feature>
<dbReference type="RefSeq" id="WP_306857558.1">
    <property type="nucleotide sequence ID" value="NZ_JAUSRB010000001.1"/>
</dbReference>
<dbReference type="InterPro" id="IPR018958">
    <property type="entry name" value="Knr4/Smi1-like_dom"/>
</dbReference>
<keyword evidence="5" id="KW-1185">Reference proteome</keyword>
<dbReference type="InterPro" id="IPR037883">
    <property type="entry name" value="Knr4/Smi1-like_sf"/>
</dbReference>
<dbReference type="EMBL" id="JAUSRB010000001">
    <property type="protein sequence ID" value="MDP9861680.1"/>
    <property type="molecule type" value="Genomic_DNA"/>
</dbReference>
<dbReference type="Proteomes" id="UP001230426">
    <property type="component" value="Unassembled WGS sequence"/>
</dbReference>
<organism evidence="4 5">
    <name type="scientific">Streptosporangium brasiliense</name>
    <dbReference type="NCBI Taxonomy" id="47480"/>
    <lineage>
        <taxon>Bacteria</taxon>
        <taxon>Bacillati</taxon>
        <taxon>Actinomycetota</taxon>
        <taxon>Actinomycetes</taxon>
        <taxon>Streptosporangiales</taxon>
        <taxon>Streptosporangiaceae</taxon>
        <taxon>Streptosporangium</taxon>
    </lineage>
</organism>
<dbReference type="SUPFAM" id="SSF160631">
    <property type="entry name" value="SMI1/KNR4-like"/>
    <property type="match status" value="1"/>
</dbReference>
<name>A0ABT9QZP3_9ACTN</name>